<comment type="caution">
    <text evidence="1">The sequence shown here is derived from an EMBL/GenBank/DDBJ whole genome shotgun (WGS) entry which is preliminary data.</text>
</comment>
<gene>
    <name evidence="1" type="ORF">TSAR_001347</name>
</gene>
<accession>A0A232EL16</accession>
<dbReference type="EMBL" id="NNAY01003680">
    <property type="protein sequence ID" value="OXU19008.1"/>
    <property type="molecule type" value="Genomic_DNA"/>
</dbReference>
<name>A0A232EL16_9HYME</name>
<proteinExistence type="predicted"/>
<reference evidence="1 2" key="1">
    <citation type="journal article" date="2017" name="Curr. Biol.">
        <title>The Evolution of Venom by Co-option of Single-Copy Genes.</title>
        <authorList>
            <person name="Martinson E.O."/>
            <person name="Mrinalini"/>
            <person name="Kelkar Y.D."/>
            <person name="Chang C.H."/>
            <person name="Werren J.H."/>
        </authorList>
    </citation>
    <scope>NUCLEOTIDE SEQUENCE [LARGE SCALE GENOMIC DNA]</scope>
    <source>
        <strain evidence="1 2">Alberta</strain>
        <tissue evidence="1">Whole body</tissue>
    </source>
</reference>
<sequence>MAGNAAARKGTLRSNKSRCVHVKLLTSTKKGTAPFRETALRTL</sequence>
<dbReference type="Proteomes" id="UP000215335">
    <property type="component" value="Unassembled WGS sequence"/>
</dbReference>
<evidence type="ECO:0000313" key="2">
    <source>
        <dbReference type="Proteomes" id="UP000215335"/>
    </source>
</evidence>
<evidence type="ECO:0000313" key="1">
    <source>
        <dbReference type="EMBL" id="OXU19008.1"/>
    </source>
</evidence>
<organism evidence="1 2">
    <name type="scientific">Trichomalopsis sarcophagae</name>
    <dbReference type="NCBI Taxonomy" id="543379"/>
    <lineage>
        <taxon>Eukaryota</taxon>
        <taxon>Metazoa</taxon>
        <taxon>Ecdysozoa</taxon>
        <taxon>Arthropoda</taxon>
        <taxon>Hexapoda</taxon>
        <taxon>Insecta</taxon>
        <taxon>Pterygota</taxon>
        <taxon>Neoptera</taxon>
        <taxon>Endopterygota</taxon>
        <taxon>Hymenoptera</taxon>
        <taxon>Apocrita</taxon>
        <taxon>Proctotrupomorpha</taxon>
        <taxon>Chalcidoidea</taxon>
        <taxon>Pteromalidae</taxon>
        <taxon>Pteromalinae</taxon>
        <taxon>Trichomalopsis</taxon>
    </lineage>
</organism>
<dbReference type="AlphaFoldDB" id="A0A232EL16"/>
<keyword evidence="2" id="KW-1185">Reference proteome</keyword>
<protein>
    <submittedName>
        <fullName evidence="1">Uncharacterized protein</fullName>
    </submittedName>
</protein>